<evidence type="ECO:0008006" key="4">
    <source>
        <dbReference type="Google" id="ProtNLM"/>
    </source>
</evidence>
<evidence type="ECO:0000256" key="1">
    <source>
        <dbReference type="SAM" id="Phobius"/>
    </source>
</evidence>
<dbReference type="RefSeq" id="WP_282000737.1">
    <property type="nucleotide sequence ID" value="NZ_AP027151.1"/>
</dbReference>
<feature type="transmembrane region" description="Helical" evidence="1">
    <location>
        <begin position="12"/>
        <end position="29"/>
    </location>
</feature>
<keyword evidence="3" id="KW-1185">Reference proteome</keyword>
<organism evidence="2 3">
    <name type="scientific">Geotalea uraniireducens</name>
    <dbReference type="NCBI Taxonomy" id="351604"/>
    <lineage>
        <taxon>Bacteria</taxon>
        <taxon>Pseudomonadati</taxon>
        <taxon>Thermodesulfobacteriota</taxon>
        <taxon>Desulfuromonadia</taxon>
        <taxon>Geobacterales</taxon>
        <taxon>Geobacteraceae</taxon>
        <taxon>Geotalea</taxon>
    </lineage>
</organism>
<keyword evidence="1" id="KW-0472">Membrane</keyword>
<feature type="transmembrane region" description="Helical" evidence="1">
    <location>
        <begin position="41"/>
        <end position="61"/>
    </location>
</feature>
<reference evidence="2 3" key="1">
    <citation type="submission" date="2022-12" db="EMBL/GenBank/DDBJ databases">
        <title>Polyphasic characterization of Geotalea uranireducens NIT-SL11 newly isolated from a complex of sewage sludge and microbially reduced graphene oxide.</title>
        <authorList>
            <person name="Xie L."/>
            <person name="Yoshida N."/>
            <person name="Meng L."/>
        </authorList>
    </citation>
    <scope>NUCLEOTIDE SEQUENCE [LARGE SCALE GENOMIC DNA]</scope>
    <source>
        <strain evidence="2 3">NIT-SL11</strain>
    </source>
</reference>
<accession>A0ABM8EPV4</accession>
<evidence type="ECO:0000313" key="3">
    <source>
        <dbReference type="Proteomes" id="UP001317705"/>
    </source>
</evidence>
<keyword evidence="1" id="KW-0812">Transmembrane</keyword>
<dbReference type="EMBL" id="AP027151">
    <property type="protein sequence ID" value="BDV44643.1"/>
    <property type="molecule type" value="Genomic_DNA"/>
</dbReference>
<dbReference type="Proteomes" id="UP001317705">
    <property type="component" value="Chromosome"/>
</dbReference>
<name>A0ABM8EPV4_9BACT</name>
<gene>
    <name evidence="2" type="ORF">GURASL_35660</name>
</gene>
<sequence>MKECRLTIPEVSLIAGTRAALGGGLALLLADRLAAKERKAIGWTLFLVGAVTTVPLAMLVLGKRR</sequence>
<evidence type="ECO:0000313" key="2">
    <source>
        <dbReference type="EMBL" id="BDV44643.1"/>
    </source>
</evidence>
<proteinExistence type="predicted"/>
<keyword evidence="1" id="KW-1133">Transmembrane helix</keyword>
<protein>
    <recommendedName>
        <fullName evidence="4">Major facilitator superfamily (MFS) profile domain-containing protein</fullName>
    </recommendedName>
</protein>